<sequence>MHPLHHRFIQEFVVGVSTMMEQTHADAAVDDLPTEIKSPQGKLVYLSIDATGGATADELGQLLSMKKISILSVLNSLSTQELIEKDGSEYVLHN</sequence>
<dbReference type="AlphaFoldDB" id="A0A1N7GPB0"/>
<dbReference type="Proteomes" id="UP000185936">
    <property type="component" value="Unassembled WGS sequence"/>
</dbReference>
<proteinExistence type="predicted"/>
<protein>
    <recommendedName>
        <fullName evidence="3">MarR family transcriptional regulator</fullName>
    </recommendedName>
</protein>
<reference evidence="2" key="1">
    <citation type="submission" date="2017-01" db="EMBL/GenBank/DDBJ databases">
        <authorList>
            <person name="Varghese N."/>
            <person name="Submissions S."/>
        </authorList>
    </citation>
    <scope>NUCLEOTIDE SEQUENCE [LARGE SCALE GENOMIC DNA]</scope>
    <source>
        <strain evidence="2">type strain: HArc-</strain>
    </source>
</reference>
<organism evidence="1 2">
    <name type="scientific">Natronorubrum thiooxidans</name>
    <dbReference type="NCBI Taxonomy" id="308853"/>
    <lineage>
        <taxon>Archaea</taxon>
        <taxon>Methanobacteriati</taxon>
        <taxon>Methanobacteriota</taxon>
        <taxon>Stenosarchaea group</taxon>
        <taxon>Halobacteria</taxon>
        <taxon>Halobacteriales</taxon>
        <taxon>Natrialbaceae</taxon>
        <taxon>Natronorubrum</taxon>
    </lineage>
</organism>
<name>A0A1N7GPB0_9EURY</name>
<gene>
    <name evidence="1" type="ORF">SAMN05421752_1146</name>
</gene>
<dbReference type="EMBL" id="FTNR01000014">
    <property type="protein sequence ID" value="SIS14396.1"/>
    <property type="molecule type" value="Genomic_DNA"/>
</dbReference>
<accession>A0A1N7GPB0</accession>
<evidence type="ECO:0000313" key="2">
    <source>
        <dbReference type="Proteomes" id="UP000185936"/>
    </source>
</evidence>
<evidence type="ECO:0008006" key="3">
    <source>
        <dbReference type="Google" id="ProtNLM"/>
    </source>
</evidence>
<evidence type="ECO:0000313" key="1">
    <source>
        <dbReference type="EMBL" id="SIS14396.1"/>
    </source>
</evidence>
<keyword evidence="2" id="KW-1185">Reference proteome</keyword>